<evidence type="ECO:0000256" key="1">
    <source>
        <dbReference type="ARBA" id="ARBA00006479"/>
    </source>
</evidence>
<gene>
    <name evidence="2" type="ORF">ACFOUV_14935</name>
</gene>
<dbReference type="Proteomes" id="UP001595772">
    <property type="component" value="Unassembled WGS sequence"/>
</dbReference>
<dbReference type="PANTHER" id="PTHR18964">
    <property type="entry name" value="ROK (REPRESSOR, ORF, KINASE) FAMILY"/>
    <property type="match status" value="1"/>
</dbReference>
<protein>
    <submittedName>
        <fullName evidence="2">ROK family protein</fullName>
    </submittedName>
</protein>
<dbReference type="Gene3D" id="3.30.420.40">
    <property type="match status" value="2"/>
</dbReference>
<dbReference type="InterPro" id="IPR049874">
    <property type="entry name" value="ROK_cs"/>
</dbReference>
<reference evidence="3" key="1">
    <citation type="journal article" date="2019" name="Int. J. Syst. Evol. Microbiol.">
        <title>The Global Catalogue of Microorganisms (GCM) 10K type strain sequencing project: providing services to taxonomists for standard genome sequencing and annotation.</title>
        <authorList>
            <consortium name="The Broad Institute Genomics Platform"/>
            <consortium name="The Broad Institute Genome Sequencing Center for Infectious Disease"/>
            <person name="Wu L."/>
            <person name="Ma J."/>
        </authorList>
    </citation>
    <scope>NUCLEOTIDE SEQUENCE [LARGE SCALE GENOMIC DNA]</scope>
    <source>
        <strain evidence="3">IBRC-M 10703</strain>
    </source>
</reference>
<sequence>MEYSIGIDIGGTKIATGIVGQQGNVRYKRIHPTPNSTNREIVDLLKQTVSEYMKLATEENINLVSVGIGSAGQIDYKNGRILSGTVNIKDWNNIDIRESLSHTTNLPIYLDNDANTFAIAEHQLGSGKGVDDLVCLTLGTGIGGGIVSDGNVIRGKWGGAAELGHMSVNFNGPDCNCGSKGCIETYASGTGIANRMREKLNSIDAGKRISYTEHPDMLTSKEVFEWNKTGLPEAKEVIDQAITALSFGIVNMIHTFNPSLIIFGGGLAEANRWLIEEVQNKVNAIGMPSLVKGVEMKVSKLGYDTGLIGAAYQVWATSK</sequence>
<dbReference type="RefSeq" id="WP_379497581.1">
    <property type="nucleotide sequence ID" value="NZ_JBHSAO010000011.1"/>
</dbReference>
<dbReference type="Pfam" id="PF00480">
    <property type="entry name" value="ROK"/>
    <property type="match status" value="1"/>
</dbReference>
<dbReference type="InterPro" id="IPR043129">
    <property type="entry name" value="ATPase_NBD"/>
</dbReference>
<evidence type="ECO:0000313" key="3">
    <source>
        <dbReference type="Proteomes" id="UP001595772"/>
    </source>
</evidence>
<proteinExistence type="inferred from homology"/>
<dbReference type="SUPFAM" id="SSF53067">
    <property type="entry name" value="Actin-like ATPase domain"/>
    <property type="match status" value="1"/>
</dbReference>
<evidence type="ECO:0000313" key="2">
    <source>
        <dbReference type="EMBL" id="MFC4025088.1"/>
    </source>
</evidence>
<dbReference type="InterPro" id="IPR000600">
    <property type="entry name" value="ROK"/>
</dbReference>
<dbReference type="PANTHER" id="PTHR18964:SF149">
    <property type="entry name" value="BIFUNCTIONAL UDP-N-ACETYLGLUCOSAMINE 2-EPIMERASE_N-ACETYLMANNOSAMINE KINASE"/>
    <property type="match status" value="1"/>
</dbReference>
<comment type="caution">
    <text evidence="2">The sequence shown here is derived from an EMBL/GenBank/DDBJ whole genome shotgun (WGS) entry which is preliminary data.</text>
</comment>
<dbReference type="CDD" id="cd24068">
    <property type="entry name" value="ASKHA_NBD_ROK_FnNanK-like"/>
    <property type="match status" value="1"/>
</dbReference>
<accession>A0ABV8GZS5</accession>
<keyword evidence="3" id="KW-1185">Reference proteome</keyword>
<comment type="similarity">
    <text evidence="1">Belongs to the ROK (NagC/XylR) family.</text>
</comment>
<name>A0ABV8GZS5_9BACI</name>
<organism evidence="2 3">
    <name type="scientific">Oceanobacillus longus</name>
    <dbReference type="NCBI Taxonomy" id="930120"/>
    <lineage>
        <taxon>Bacteria</taxon>
        <taxon>Bacillati</taxon>
        <taxon>Bacillota</taxon>
        <taxon>Bacilli</taxon>
        <taxon>Bacillales</taxon>
        <taxon>Bacillaceae</taxon>
        <taxon>Oceanobacillus</taxon>
    </lineage>
</organism>
<dbReference type="PROSITE" id="PS01125">
    <property type="entry name" value="ROK"/>
    <property type="match status" value="1"/>
</dbReference>
<dbReference type="EMBL" id="JBHSAO010000011">
    <property type="protein sequence ID" value="MFC4025088.1"/>
    <property type="molecule type" value="Genomic_DNA"/>
</dbReference>